<keyword evidence="4" id="KW-1185">Reference proteome</keyword>
<reference evidence="3 4" key="1">
    <citation type="submission" date="2020-08" db="EMBL/GenBank/DDBJ databases">
        <title>Novel species isolated from subtropical streams in China.</title>
        <authorList>
            <person name="Lu H."/>
        </authorList>
    </citation>
    <scope>NUCLEOTIDE SEQUENCE [LARGE SCALE GENOMIC DNA]</scope>
    <source>
        <strain evidence="3 4">FT31W</strain>
    </source>
</reference>
<name>A0ABR6YJ47_9BURK</name>
<evidence type="ECO:0000259" key="2">
    <source>
        <dbReference type="Pfam" id="PF02470"/>
    </source>
</evidence>
<dbReference type="InterPro" id="IPR003399">
    <property type="entry name" value="Mce/MlaD"/>
</dbReference>
<comment type="caution">
    <text evidence="3">The sequence shown here is derived from an EMBL/GenBank/DDBJ whole genome shotgun (WGS) entry which is preliminary data.</text>
</comment>
<dbReference type="Pfam" id="PF02470">
    <property type="entry name" value="MlaD"/>
    <property type="match status" value="1"/>
</dbReference>
<organism evidence="3 4">
    <name type="scientific">Undibacterium griseum</name>
    <dbReference type="NCBI Taxonomy" id="2762295"/>
    <lineage>
        <taxon>Bacteria</taxon>
        <taxon>Pseudomonadati</taxon>
        <taxon>Pseudomonadota</taxon>
        <taxon>Betaproteobacteria</taxon>
        <taxon>Burkholderiales</taxon>
        <taxon>Oxalobacteraceae</taxon>
        <taxon>Undibacterium</taxon>
    </lineage>
</organism>
<evidence type="ECO:0000313" key="3">
    <source>
        <dbReference type="EMBL" id="MBC3883931.1"/>
    </source>
</evidence>
<dbReference type="EMBL" id="JACOGC010000001">
    <property type="protein sequence ID" value="MBC3883931.1"/>
    <property type="molecule type" value="Genomic_DNA"/>
</dbReference>
<feature type="domain" description="Mce/MlaD" evidence="2">
    <location>
        <begin position="38"/>
        <end position="112"/>
    </location>
</feature>
<feature type="compositionally biased region" description="Low complexity" evidence="1">
    <location>
        <begin position="308"/>
        <end position="322"/>
    </location>
</feature>
<evidence type="ECO:0000313" key="4">
    <source>
        <dbReference type="Proteomes" id="UP000613113"/>
    </source>
</evidence>
<gene>
    <name evidence="3" type="ORF">H8K27_02185</name>
</gene>
<protein>
    <submittedName>
        <fullName evidence="3">MCE family protein</fullName>
    </submittedName>
</protein>
<dbReference type="RefSeq" id="WP_186861585.1">
    <property type="nucleotide sequence ID" value="NZ_JACOGC010000001.1"/>
</dbReference>
<dbReference type="PANTHER" id="PTHR36698:SF2">
    <property type="entry name" value="MCE_MLAD DOMAIN-CONTAINING PROTEIN"/>
    <property type="match status" value="1"/>
</dbReference>
<evidence type="ECO:0000256" key="1">
    <source>
        <dbReference type="SAM" id="MobiDB-lite"/>
    </source>
</evidence>
<dbReference type="Proteomes" id="UP000613113">
    <property type="component" value="Unassembled WGS sequence"/>
</dbReference>
<feature type="region of interest" description="Disordered" evidence="1">
    <location>
        <begin position="289"/>
        <end position="322"/>
    </location>
</feature>
<proteinExistence type="predicted"/>
<dbReference type="PANTHER" id="PTHR36698">
    <property type="entry name" value="BLL5892 PROTEIN"/>
    <property type="match status" value="1"/>
</dbReference>
<accession>A0ABR6YJ47</accession>
<sequence>MENRSHALIAGLFTLALIVLTTLLAIWLGRDKIQRVPYEIVTKSAVSGLNLQAAVRYKGIKVGNVTDIDFDAKTPGQIILRLEVLPDTPVTRSTFATLAYQGVTGIAFVQLDDDPQSTQPLLQAQADNDAPPRIPLRPGTLQNLEQRGLAILTQTEELTRRLNSLLDPQNQKIIISSIDNVNKAALAWQAVPARLEPGLAQLPVLMSETQQTLQSVHHLSDNAAQLSRSLTQLSDQLQTADGPVARFNTALDQINRGIVSDTLPRIQSLTGEARSSLRSLNRTAEALNERPQSLLFGSPATPPGPGEAGFAAPSSASRSASH</sequence>